<feature type="compositionally biased region" description="Low complexity" evidence="1">
    <location>
        <begin position="69"/>
        <end position="98"/>
    </location>
</feature>
<gene>
    <name evidence="3" type="primary">LOC113789021</name>
</gene>
<feature type="compositionally biased region" description="Polar residues" evidence="1">
    <location>
        <begin position="111"/>
        <end position="125"/>
    </location>
</feature>
<dbReference type="InParanoid" id="A0A6P6XLK9"/>
<organism evidence="2 3">
    <name type="scientific">Dermatophagoides pteronyssinus</name>
    <name type="common">European house dust mite</name>
    <dbReference type="NCBI Taxonomy" id="6956"/>
    <lineage>
        <taxon>Eukaryota</taxon>
        <taxon>Metazoa</taxon>
        <taxon>Ecdysozoa</taxon>
        <taxon>Arthropoda</taxon>
        <taxon>Chelicerata</taxon>
        <taxon>Arachnida</taxon>
        <taxon>Acari</taxon>
        <taxon>Acariformes</taxon>
        <taxon>Sarcoptiformes</taxon>
        <taxon>Astigmata</taxon>
        <taxon>Psoroptidia</taxon>
        <taxon>Analgoidea</taxon>
        <taxon>Pyroglyphidae</taxon>
        <taxon>Dermatophagoidinae</taxon>
        <taxon>Dermatophagoides</taxon>
    </lineage>
</organism>
<accession>A0A6P6XLK9</accession>
<protein>
    <submittedName>
        <fullName evidence="3">Mediator of RNA polymerase II transcription subunit 15-like</fullName>
    </submittedName>
</protein>
<reference evidence="3" key="1">
    <citation type="submission" date="2025-08" db="UniProtKB">
        <authorList>
            <consortium name="RefSeq"/>
        </authorList>
    </citation>
    <scope>IDENTIFICATION</scope>
    <source>
        <strain evidence="3">Airmid</strain>
    </source>
</reference>
<feature type="compositionally biased region" description="Basic residues" evidence="1">
    <location>
        <begin position="162"/>
        <end position="177"/>
    </location>
</feature>
<evidence type="ECO:0000313" key="2">
    <source>
        <dbReference type="Proteomes" id="UP000515146"/>
    </source>
</evidence>
<sequence length="177" mass="20013">MAADDSNDMPTTYGINQPTCSVADGSSSNLNIVKGSQPQSSMAKTSEAMITSQSSSSITAMDHLPQHHQQQQSTESITPSSSTASLSSSSQQQSSQQQHPRIQRKPVLWTDNPQRLQQQASNRGQIMQHGHRMRNPHQQQQQRQQMHQQPPEQQNIRGLPRPPRRGINRNRRNFRFQ</sequence>
<dbReference type="Proteomes" id="UP000515146">
    <property type="component" value="Unplaced"/>
</dbReference>
<keyword evidence="2" id="KW-1185">Reference proteome</keyword>
<dbReference type="KEGG" id="dpte:113789021"/>
<dbReference type="RefSeq" id="XP_027194307.1">
    <property type="nucleotide sequence ID" value="XM_027338506.1"/>
</dbReference>
<feature type="compositionally biased region" description="Polar residues" evidence="1">
    <location>
        <begin position="8"/>
        <end position="59"/>
    </location>
</feature>
<dbReference type="OrthoDB" id="10607450at2759"/>
<evidence type="ECO:0000313" key="3">
    <source>
        <dbReference type="RefSeq" id="XP_027194307.1"/>
    </source>
</evidence>
<proteinExistence type="predicted"/>
<feature type="region of interest" description="Disordered" evidence="1">
    <location>
        <begin position="1"/>
        <end position="177"/>
    </location>
</feature>
<name>A0A6P6XLK9_DERPT</name>
<evidence type="ECO:0000256" key="1">
    <source>
        <dbReference type="SAM" id="MobiDB-lite"/>
    </source>
</evidence>
<dbReference type="AlphaFoldDB" id="A0A6P6XLK9"/>
<feature type="compositionally biased region" description="Low complexity" evidence="1">
    <location>
        <begin position="136"/>
        <end position="159"/>
    </location>
</feature>